<keyword evidence="4" id="KW-0677">Repeat</keyword>
<keyword evidence="6 11" id="KW-0472">Membrane</keyword>
<feature type="disulfide bond" evidence="9">
    <location>
        <begin position="574"/>
        <end position="584"/>
    </location>
</feature>
<dbReference type="GO" id="GO:0016020">
    <property type="term" value="C:membrane"/>
    <property type="evidence" value="ECO:0007669"/>
    <property type="project" value="UniProtKB-SubCell"/>
</dbReference>
<dbReference type="Gene3D" id="3.10.250.10">
    <property type="entry name" value="SRCR-like domain"/>
    <property type="match status" value="5"/>
</dbReference>
<evidence type="ECO:0000256" key="9">
    <source>
        <dbReference type="PROSITE-ProRule" id="PRU00196"/>
    </source>
</evidence>
<feature type="disulfide bond" evidence="9">
    <location>
        <begin position="543"/>
        <end position="604"/>
    </location>
</feature>
<feature type="region of interest" description="Disordered" evidence="10">
    <location>
        <begin position="822"/>
        <end position="849"/>
    </location>
</feature>
<keyword evidence="7 9" id="KW-1015">Disulfide bond</keyword>
<feature type="disulfide bond" evidence="9">
    <location>
        <begin position="101"/>
        <end position="162"/>
    </location>
</feature>
<evidence type="ECO:0000313" key="14">
    <source>
        <dbReference type="Proteomes" id="UP001152622"/>
    </source>
</evidence>
<evidence type="ECO:0000256" key="8">
    <source>
        <dbReference type="ARBA" id="ARBA00023180"/>
    </source>
</evidence>
<evidence type="ECO:0000313" key="13">
    <source>
        <dbReference type="EMBL" id="KAJ8348959.1"/>
    </source>
</evidence>
<evidence type="ECO:0000256" key="3">
    <source>
        <dbReference type="ARBA" id="ARBA00022729"/>
    </source>
</evidence>
<name>A0A9Q1IR08_SYNKA</name>
<dbReference type="InterPro" id="IPR001190">
    <property type="entry name" value="SRCR"/>
</dbReference>
<feature type="domain" description="SRCR" evidence="12">
    <location>
        <begin position="174"/>
        <end position="270"/>
    </location>
</feature>
<keyword evidence="3" id="KW-0732">Signal</keyword>
<keyword evidence="5 11" id="KW-1133">Transmembrane helix</keyword>
<dbReference type="OrthoDB" id="536948at2759"/>
<dbReference type="Proteomes" id="UP001152622">
    <property type="component" value="Chromosome 10"/>
</dbReference>
<dbReference type="InterPro" id="IPR036772">
    <property type="entry name" value="SRCR-like_dom_sf"/>
</dbReference>
<evidence type="ECO:0000256" key="10">
    <source>
        <dbReference type="SAM" id="MobiDB-lite"/>
    </source>
</evidence>
<dbReference type="FunFam" id="3.10.250.10:FF:000016">
    <property type="entry name" value="Scavenger receptor cysteine-rich protein type 12"/>
    <property type="match status" value="1"/>
</dbReference>
<feature type="region of interest" description="Disordered" evidence="10">
    <location>
        <begin position="1"/>
        <end position="38"/>
    </location>
</feature>
<feature type="disulfide bond" evidence="9">
    <location>
        <begin position="88"/>
        <end position="152"/>
    </location>
</feature>
<evidence type="ECO:0000256" key="4">
    <source>
        <dbReference type="ARBA" id="ARBA00022737"/>
    </source>
</evidence>
<feature type="disulfide bond" evidence="9">
    <location>
        <begin position="313"/>
        <end position="374"/>
    </location>
</feature>
<dbReference type="PANTHER" id="PTHR19331">
    <property type="entry name" value="SCAVENGER RECEPTOR DOMAIN-CONTAINING"/>
    <property type="match status" value="1"/>
</dbReference>
<feature type="disulfide bond" evidence="9">
    <location>
        <begin position="300"/>
        <end position="364"/>
    </location>
</feature>
<reference evidence="13" key="1">
    <citation type="journal article" date="2023" name="Science">
        <title>Genome structures resolve the early diversification of teleost fishes.</title>
        <authorList>
            <person name="Parey E."/>
            <person name="Louis A."/>
            <person name="Montfort J."/>
            <person name="Bouchez O."/>
            <person name="Roques C."/>
            <person name="Iampietro C."/>
            <person name="Lluch J."/>
            <person name="Castinel A."/>
            <person name="Donnadieu C."/>
            <person name="Desvignes T."/>
            <person name="Floi Bucao C."/>
            <person name="Jouanno E."/>
            <person name="Wen M."/>
            <person name="Mejri S."/>
            <person name="Dirks R."/>
            <person name="Jansen H."/>
            <person name="Henkel C."/>
            <person name="Chen W.J."/>
            <person name="Zahm M."/>
            <person name="Cabau C."/>
            <person name="Klopp C."/>
            <person name="Thompson A.W."/>
            <person name="Robinson-Rechavi M."/>
            <person name="Braasch I."/>
            <person name="Lecointre G."/>
            <person name="Bobe J."/>
            <person name="Postlethwait J.H."/>
            <person name="Berthelot C."/>
            <person name="Roest Crollius H."/>
            <person name="Guiguen Y."/>
        </authorList>
    </citation>
    <scope>NUCLEOTIDE SEQUENCE</scope>
    <source>
        <strain evidence="13">WJC10195</strain>
    </source>
</reference>
<dbReference type="FunFam" id="3.10.250.10:FF:000009">
    <property type="entry name" value="WC1"/>
    <property type="match status" value="1"/>
</dbReference>
<gene>
    <name evidence="13" type="ORF">SKAU_G00275480</name>
</gene>
<dbReference type="Pfam" id="PF00530">
    <property type="entry name" value="SRCR"/>
    <property type="match status" value="5"/>
</dbReference>
<feature type="disulfide bond" evidence="9">
    <location>
        <begin position="344"/>
        <end position="354"/>
    </location>
</feature>
<evidence type="ECO:0000256" key="11">
    <source>
        <dbReference type="SAM" id="Phobius"/>
    </source>
</evidence>
<feature type="domain" description="SRCR" evidence="12">
    <location>
        <begin position="63"/>
        <end position="163"/>
    </location>
</feature>
<feature type="transmembrane region" description="Helical" evidence="11">
    <location>
        <begin position="658"/>
        <end position="679"/>
    </location>
</feature>
<dbReference type="FunFam" id="3.10.250.10:FF:000002">
    <property type="entry name" value="Scavenger receptor cysteine-rich type 1 protein M130"/>
    <property type="match status" value="2"/>
</dbReference>
<keyword evidence="14" id="KW-1185">Reference proteome</keyword>
<dbReference type="SUPFAM" id="SSF56487">
    <property type="entry name" value="SRCR-like"/>
    <property type="match status" value="5"/>
</dbReference>
<evidence type="ECO:0000259" key="12">
    <source>
        <dbReference type="PROSITE" id="PS50287"/>
    </source>
</evidence>
<dbReference type="FunFam" id="3.10.250.10:FF:000012">
    <property type="entry name" value="CD163 molecule like 1"/>
    <property type="match status" value="1"/>
</dbReference>
<comment type="subcellular location">
    <subcellularLocation>
        <location evidence="1">Membrane</location>
        <topology evidence="1">Single-pass membrane protein</topology>
    </subcellularLocation>
</comment>
<protein>
    <recommendedName>
        <fullName evidence="12">SRCR domain-containing protein</fullName>
    </recommendedName>
</protein>
<keyword evidence="2 11" id="KW-0812">Transmembrane</keyword>
<feature type="disulfide bond" evidence="9">
    <location>
        <begin position="445"/>
        <end position="455"/>
    </location>
</feature>
<evidence type="ECO:0000256" key="2">
    <source>
        <dbReference type="ARBA" id="ARBA00022692"/>
    </source>
</evidence>
<feature type="disulfide bond" evidence="9">
    <location>
        <begin position="132"/>
        <end position="142"/>
    </location>
</feature>
<dbReference type="PROSITE" id="PS00420">
    <property type="entry name" value="SRCR_1"/>
    <property type="match status" value="1"/>
</dbReference>
<dbReference type="PRINTS" id="PR00258">
    <property type="entry name" value="SPERACTRCPTR"/>
</dbReference>
<feature type="disulfide bond" evidence="9">
    <location>
        <begin position="241"/>
        <end position="251"/>
    </location>
</feature>
<dbReference type="SMART" id="SM00202">
    <property type="entry name" value="SR"/>
    <property type="match status" value="5"/>
</dbReference>
<dbReference type="AlphaFoldDB" id="A0A9Q1IR08"/>
<dbReference type="EMBL" id="JAINUF010000010">
    <property type="protein sequence ID" value="KAJ8348959.1"/>
    <property type="molecule type" value="Genomic_DNA"/>
</dbReference>
<feature type="domain" description="SRCR" evidence="12">
    <location>
        <begin position="380"/>
        <end position="476"/>
    </location>
</feature>
<evidence type="ECO:0000256" key="5">
    <source>
        <dbReference type="ARBA" id="ARBA00022989"/>
    </source>
</evidence>
<feature type="domain" description="SRCR" evidence="12">
    <location>
        <begin position="275"/>
        <end position="375"/>
    </location>
</feature>
<keyword evidence="8" id="KW-0325">Glycoprotein</keyword>
<comment type="caution">
    <text evidence="9">Lacks conserved residue(s) required for the propagation of feature annotation.</text>
</comment>
<feature type="disulfide bond" evidence="9">
    <location>
        <begin position="530"/>
        <end position="594"/>
    </location>
</feature>
<feature type="region of interest" description="Disordered" evidence="10">
    <location>
        <begin position="606"/>
        <end position="626"/>
    </location>
</feature>
<proteinExistence type="predicted"/>
<organism evidence="13 14">
    <name type="scientific">Synaphobranchus kaupii</name>
    <name type="common">Kaup's arrowtooth eel</name>
    <dbReference type="NCBI Taxonomy" id="118154"/>
    <lineage>
        <taxon>Eukaryota</taxon>
        <taxon>Metazoa</taxon>
        <taxon>Chordata</taxon>
        <taxon>Craniata</taxon>
        <taxon>Vertebrata</taxon>
        <taxon>Euteleostomi</taxon>
        <taxon>Actinopterygii</taxon>
        <taxon>Neopterygii</taxon>
        <taxon>Teleostei</taxon>
        <taxon>Anguilliformes</taxon>
        <taxon>Synaphobranchidae</taxon>
        <taxon>Synaphobranchus</taxon>
    </lineage>
</organism>
<evidence type="ECO:0000256" key="6">
    <source>
        <dbReference type="ARBA" id="ARBA00023136"/>
    </source>
</evidence>
<sequence>MQENVRVSSAVDETVSRSITPEQPVGEALAEPGEETSKQASAEVINETGAEIASEVGGGYTDSRLVGGCNNCSGRVELQYLGTWGTVCDACWDRKASNVLCQQLNCGTAVAVPGQAWFGEGNGSIWADVFDCHGNETRLSQCAVSSWSRVTCSHGQDAGVICSGSALSALDGTVRLAGGSECEGQVEVYYQQTWSRVLVPWSSREASVTCRQLGCGSAVQVYSSSPSGTGDSGLCLMGFQCSGRESHLGNCTVPHNLTCGSREQVSIVCSNHRSLRLVGGGGDCAGRLEVFHRGSWGTVCDDSWDLEDAQVVCRQLQCGTALSAPLPSFFGPGNGPVWLDEVGCVGNETSLWDCPTNPWGQTDCGHKEDVGVVCSEFKEMRLTEGCSGNLEVFYNGTWGNVCFNQMNLDTASLICQELNCGKRGFVDPTQSRLKSAPNWLDKIKCRRHDSTLWQCPSDPWGQNKCGQNDVASLTCRVKEDARVPRSKWSCSPTANGRACPSQWPLRLVRGESRCSGRLEVLHGGSWGTVCGDSWDMMDVQVVCRQLGCGSAKEAHGNANFGTGNGTIWLKEVNCRGTELHLWDCPHSVQQHSHCQHQNQAGLTCTGSSDPSTTAGVPRMTTTSTTQTGKAAPGLIYTVKVETKRRVTPVPPSLPIPTVAFLVMGALSFLLLVVLGVVVFQNRALRRALSQWDHAPRHEAIYEEIECNLVRGGTYSAPRWGSGLYEDPPSGYDDVGDCEGHSLSGDLVMGDTPENYDDVITADQHPDSVAGELLEGDAPEFYDDVISMQQGPEAFSGDHVTDTEENYDDAVTLDCIQVGENILAPESPPAPSGMEYDDVGEEPLERGGAF</sequence>
<accession>A0A9Q1IR08</accession>
<dbReference type="PROSITE" id="PS50287">
    <property type="entry name" value="SRCR_2"/>
    <property type="match status" value="5"/>
</dbReference>
<feature type="domain" description="SRCR" evidence="12">
    <location>
        <begin position="505"/>
        <end position="605"/>
    </location>
</feature>
<evidence type="ECO:0000256" key="1">
    <source>
        <dbReference type="ARBA" id="ARBA00004167"/>
    </source>
</evidence>
<comment type="caution">
    <text evidence="13">The sequence shown here is derived from an EMBL/GenBank/DDBJ whole genome shotgun (WGS) entry which is preliminary data.</text>
</comment>
<dbReference type="PANTHER" id="PTHR19331:SF468">
    <property type="entry name" value="SCAVENGER RECEPTOR CYSTEINE-RICH TYPE 1 PROTEIN M160"/>
    <property type="match status" value="1"/>
</dbReference>
<evidence type="ECO:0000256" key="7">
    <source>
        <dbReference type="ARBA" id="ARBA00023157"/>
    </source>
</evidence>